<organism evidence="1">
    <name type="scientific">Timema bartmani</name>
    <dbReference type="NCBI Taxonomy" id="61472"/>
    <lineage>
        <taxon>Eukaryota</taxon>
        <taxon>Metazoa</taxon>
        <taxon>Ecdysozoa</taxon>
        <taxon>Arthropoda</taxon>
        <taxon>Hexapoda</taxon>
        <taxon>Insecta</taxon>
        <taxon>Pterygota</taxon>
        <taxon>Neoptera</taxon>
        <taxon>Polyneoptera</taxon>
        <taxon>Phasmatodea</taxon>
        <taxon>Timematodea</taxon>
        <taxon>Timematoidea</taxon>
        <taxon>Timematidae</taxon>
        <taxon>Timema</taxon>
    </lineage>
</organism>
<accession>A0A7R9FAK3</accession>
<dbReference type="EMBL" id="OD573098">
    <property type="protein sequence ID" value="CAD7449969.1"/>
    <property type="molecule type" value="Genomic_DNA"/>
</dbReference>
<protein>
    <submittedName>
        <fullName evidence="1">Uncharacterized protein</fullName>
    </submittedName>
</protein>
<evidence type="ECO:0000313" key="1">
    <source>
        <dbReference type="EMBL" id="CAD7449969.1"/>
    </source>
</evidence>
<proteinExistence type="predicted"/>
<name>A0A7R9FAK3_9NEOP</name>
<gene>
    <name evidence="1" type="ORF">TBIB3V08_LOCUS12241</name>
</gene>
<sequence>MQPHMAQTALR</sequence>
<reference evidence="1" key="1">
    <citation type="submission" date="2020-11" db="EMBL/GenBank/DDBJ databases">
        <authorList>
            <person name="Tran Van P."/>
        </authorList>
    </citation>
    <scope>NUCLEOTIDE SEQUENCE</scope>
</reference>